<evidence type="ECO:0000313" key="3">
    <source>
        <dbReference type="Proteomes" id="UP001283361"/>
    </source>
</evidence>
<reference evidence="2" key="1">
    <citation type="journal article" date="2023" name="G3 (Bethesda)">
        <title>A reference genome for the long-term kleptoplast-retaining sea slug Elysia crispata morphotype clarki.</title>
        <authorList>
            <person name="Eastman K.E."/>
            <person name="Pendleton A.L."/>
            <person name="Shaikh M.A."/>
            <person name="Suttiyut T."/>
            <person name="Ogas R."/>
            <person name="Tomko P."/>
            <person name="Gavelis G."/>
            <person name="Widhalm J.R."/>
            <person name="Wisecaver J.H."/>
        </authorList>
    </citation>
    <scope>NUCLEOTIDE SEQUENCE</scope>
    <source>
        <strain evidence="2">ECLA1</strain>
    </source>
</reference>
<sequence length="73" mass="7737">MKVFFVLVLLACALINIEADGECSPDACKISKDLSLNVKGEPEGMFTINIELGHSCLDDPGPPPHTPGKGKTL</sequence>
<organism evidence="2 3">
    <name type="scientific">Elysia crispata</name>
    <name type="common">lettuce slug</name>
    <dbReference type="NCBI Taxonomy" id="231223"/>
    <lineage>
        <taxon>Eukaryota</taxon>
        <taxon>Metazoa</taxon>
        <taxon>Spiralia</taxon>
        <taxon>Lophotrochozoa</taxon>
        <taxon>Mollusca</taxon>
        <taxon>Gastropoda</taxon>
        <taxon>Heterobranchia</taxon>
        <taxon>Euthyneura</taxon>
        <taxon>Panpulmonata</taxon>
        <taxon>Sacoglossa</taxon>
        <taxon>Placobranchoidea</taxon>
        <taxon>Plakobranchidae</taxon>
        <taxon>Elysia</taxon>
    </lineage>
</organism>
<gene>
    <name evidence="2" type="ORF">RRG08_048511</name>
</gene>
<dbReference type="EMBL" id="JAWDGP010006294">
    <property type="protein sequence ID" value="KAK3743884.1"/>
    <property type="molecule type" value="Genomic_DNA"/>
</dbReference>
<name>A0AAE0YFN2_9GAST</name>
<protein>
    <submittedName>
        <fullName evidence="2">Uncharacterized protein</fullName>
    </submittedName>
</protein>
<keyword evidence="3" id="KW-1185">Reference proteome</keyword>
<feature type="chain" id="PRO_5041935850" evidence="1">
    <location>
        <begin position="20"/>
        <end position="73"/>
    </location>
</feature>
<dbReference type="AlphaFoldDB" id="A0AAE0YFN2"/>
<evidence type="ECO:0000313" key="2">
    <source>
        <dbReference type="EMBL" id="KAK3743884.1"/>
    </source>
</evidence>
<proteinExistence type="predicted"/>
<comment type="caution">
    <text evidence="2">The sequence shown here is derived from an EMBL/GenBank/DDBJ whole genome shotgun (WGS) entry which is preliminary data.</text>
</comment>
<accession>A0AAE0YFN2</accession>
<keyword evidence="1" id="KW-0732">Signal</keyword>
<evidence type="ECO:0000256" key="1">
    <source>
        <dbReference type="SAM" id="SignalP"/>
    </source>
</evidence>
<feature type="signal peptide" evidence="1">
    <location>
        <begin position="1"/>
        <end position="19"/>
    </location>
</feature>
<dbReference type="Proteomes" id="UP001283361">
    <property type="component" value="Unassembled WGS sequence"/>
</dbReference>